<name>A0A1L6MVW0_9BACT</name>
<dbReference type="InterPro" id="IPR007607">
    <property type="entry name" value="BacA/B"/>
</dbReference>
<evidence type="ECO:0008006" key="5">
    <source>
        <dbReference type="Google" id="ProtNLM"/>
    </source>
</evidence>
<dbReference type="OrthoDB" id="9789407at2"/>
<protein>
    <recommendedName>
        <fullName evidence="5">Cell shape determination protein CcmA</fullName>
    </recommendedName>
</protein>
<sequence>MDPSIASSEFTTLLGHGTQFEGKLFFEGNVRINGIFKGEIMSNDTLIIGENAEVHAEIEVATVIIQGGVVYGNIQAKNTLEIHAPGKLLGNIHSPSILIERGVEFQGSCRMDPIEQSTFSSPTQTNTSPSPLPEVLP</sequence>
<evidence type="ECO:0000313" key="3">
    <source>
        <dbReference type="EMBL" id="APR99614.1"/>
    </source>
</evidence>
<organism evidence="3 4">
    <name type="scientific">Pajaroellobacter abortibovis</name>
    <dbReference type="NCBI Taxonomy" id="1882918"/>
    <lineage>
        <taxon>Bacteria</taxon>
        <taxon>Pseudomonadati</taxon>
        <taxon>Myxococcota</taxon>
        <taxon>Polyangia</taxon>
        <taxon>Polyangiales</taxon>
        <taxon>Polyangiaceae</taxon>
    </lineage>
</organism>
<dbReference type="RefSeq" id="WP_075276262.1">
    <property type="nucleotide sequence ID" value="NZ_CP016908.1"/>
</dbReference>
<dbReference type="STRING" id="1882918.BCY86_02155"/>
<proteinExistence type="inferred from homology"/>
<gene>
    <name evidence="3" type="ORF">BCY86_02155</name>
</gene>
<evidence type="ECO:0000313" key="4">
    <source>
        <dbReference type="Proteomes" id="UP000185544"/>
    </source>
</evidence>
<dbReference type="KEGG" id="pabo:BCY86_02155"/>
<evidence type="ECO:0000256" key="1">
    <source>
        <dbReference type="ARBA" id="ARBA00044755"/>
    </source>
</evidence>
<feature type="compositionally biased region" description="Low complexity" evidence="2">
    <location>
        <begin position="117"/>
        <end position="129"/>
    </location>
</feature>
<dbReference type="AlphaFoldDB" id="A0A1L6MVW0"/>
<evidence type="ECO:0000256" key="2">
    <source>
        <dbReference type="SAM" id="MobiDB-lite"/>
    </source>
</evidence>
<feature type="region of interest" description="Disordered" evidence="2">
    <location>
        <begin position="113"/>
        <end position="137"/>
    </location>
</feature>
<dbReference type="EMBL" id="CP016908">
    <property type="protein sequence ID" value="APR99614.1"/>
    <property type="molecule type" value="Genomic_DNA"/>
</dbReference>
<dbReference type="PANTHER" id="PTHR35024">
    <property type="entry name" value="HYPOTHETICAL CYTOSOLIC PROTEIN"/>
    <property type="match status" value="1"/>
</dbReference>
<comment type="similarity">
    <text evidence="1">Belongs to the bactofilin family.</text>
</comment>
<reference evidence="3 4" key="1">
    <citation type="submission" date="2016-08" db="EMBL/GenBank/DDBJ databases">
        <title>Identification and validation of antigenic proteins from Pajaroellobacter abortibovis using de-novo genome sequence assembly and reverse vaccinology.</title>
        <authorList>
            <person name="Welly B.T."/>
            <person name="Miller M.R."/>
            <person name="Stott J.L."/>
            <person name="Blanchard M.T."/>
            <person name="Islas-Trejo A.D."/>
            <person name="O'Rourke S.M."/>
            <person name="Young A.E."/>
            <person name="Medrano J.F."/>
            <person name="Van Eenennaam A.L."/>
        </authorList>
    </citation>
    <scope>NUCLEOTIDE SEQUENCE [LARGE SCALE GENOMIC DNA]</scope>
    <source>
        <strain evidence="3 4">BTF92-0548A/99-0131</strain>
    </source>
</reference>
<keyword evidence="4" id="KW-1185">Reference proteome</keyword>
<dbReference type="Pfam" id="PF04519">
    <property type="entry name" value="Bactofilin"/>
    <property type="match status" value="1"/>
</dbReference>
<accession>A0A1L6MVW0</accession>
<dbReference type="Proteomes" id="UP000185544">
    <property type="component" value="Chromosome"/>
</dbReference>
<dbReference type="PANTHER" id="PTHR35024:SF4">
    <property type="entry name" value="POLYMER-FORMING CYTOSKELETAL PROTEIN"/>
    <property type="match status" value="1"/>
</dbReference>